<dbReference type="Proteomes" id="UP000059680">
    <property type="component" value="Chromosome 6"/>
</dbReference>
<feature type="non-terminal residue" evidence="1">
    <location>
        <position position="132"/>
    </location>
</feature>
<gene>
    <name evidence="1" type="ordered locus">Os06g0216350</name>
    <name evidence="1" type="ORF">OSNPB_060216350</name>
</gene>
<reference evidence="1 2" key="2">
    <citation type="journal article" date="2013" name="Plant Cell Physiol.">
        <title>Rice Annotation Project Database (RAP-DB): an integrative and interactive database for rice genomics.</title>
        <authorList>
            <person name="Sakai H."/>
            <person name="Lee S.S."/>
            <person name="Tanaka T."/>
            <person name="Numa H."/>
            <person name="Kim J."/>
            <person name="Kawahara Y."/>
            <person name="Wakimoto H."/>
            <person name="Yang C.C."/>
            <person name="Iwamoto M."/>
            <person name="Abe T."/>
            <person name="Yamada Y."/>
            <person name="Muto A."/>
            <person name="Inokuchi H."/>
            <person name="Ikemura T."/>
            <person name="Matsumoto T."/>
            <person name="Sasaki T."/>
            <person name="Itoh T."/>
        </authorList>
    </citation>
    <scope>NUCLEOTIDE SEQUENCE [LARGE SCALE GENOMIC DNA]</scope>
    <source>
        <strain evidence="2">cv. Nipponbare</strain>
    </source>
</reference>
<evidence type="ECO:0000313" key="2">
    <source>
        <dbReference type="Proteomes" id="UP000059680"/>
    </source>
</evidence>
<dbReference type="PaxDb" id="39947-A0A0P0WUA8"/>
<keyword evidence="2" id="KW-1185">Reference proteome</keyword>
<dbReference type="AlphaFoldDB" id="A0A0P0WUA8"/>
<dbReference type="EMBL" id="AP014962">
    <property type="protein sequence ID" value="BAS96788.1"/>
    <property type="molecule type" value="Genomic_DNA"/>
</dbReference>
<name>A0A0P0WUA8_ORYSJ</name>
<reference evidence="2" key="1">
    <citation type="journal article" date="2005" name="Nature">
        <title>The map-based sequence of the rice genome.</title>
        <authorList>
            <consortium name="International rice genome sequencing project (IRGSP)"/>
            <person name="Matsumoto T."/>
            <person name="Wu J."/>
            <person name="Kanamori H."/>
            <person name="Katayose Y."/>
            <person name="Fujisawa M."/>
            <person name="Namiki N."/>
            <person name="Mizuno H."/>
            <person name="Yamamoto K."/>
            <person name="Antonio B.A."/>
            <person name="Baba T."/>
            <person name="Sakata K."/>
            <person name="Nagamura Y."/>
            <person name="Aoki H."/>
            <person name="Arikawa K."/>
            <person name="Arita K."/>
            <person name="Bito T."/>
            <person name="Chiden Y."/>
            <person name="Fujitsuka N."/>
            <person name="Fukunaka R."/>
            <person name="Hamada M."/>
            <person name="Harada C."/>
            <person name="Hayashi A."/>
            <person name="Hijishita S."/>
            <person name="Honda M."/>
            <person name="Hosokawa S."/>
            <person name="Ichikawa Y."/>
            <person name="Idonuma A."/>
            <person name="Iijima M."/>
            <person name="Ikeda M."/>
            <person name="Ikeno M."/>
            <person name="Ito K."/>
            <person name="Ito S."/>
            <person name="Ito T."/>
            <person name="Ito Y."/>
            <person name="Ito Y."/>
            <person name="Iwabuchi A."/>
            <person name="Kamiya K."/>
            <person name="Karasawa W."/>
            <person name="Kurita K."/>
            <person name="Katagiri S."/>
            <person name="Kikuta A."/>
            <person name="Kobayashi H."/>
            <person name="Kobayashi N."/>
            <person name="Machita K."/>
            <person name="Maehara T."/>
            <person name="Masukawa M."/>
            <person name="Mizubayashi T."/>
            <person name="Mukai Y."/>
            <person name="Nagasaki H."/>
            <person name="Nagata Y."/>
            <person name="Naito S."/>
            <person name="Nakashima M."/>
            <person name="Nakama Y."/>
            <person name="Nakamichi Y."/>
            <person name="Nakamura M."/>
            <person name="Meguro A."/>
            <person name="Negishi M."/>
            <person name="Ohta I."/>
            <person name="Ohta T."/>
            <person name="Okamoto M."/>
            <person name="Ono N."/>
            <person name="Saji S."/>
            <person name="Sakaguchi M."/>
            <person name="Sakai K."/>
            <person name="Shibata M."/>
            <person name="Shimokawa T."/>
            <person name="Song J."/>
            <person name="Takazaki Y."/>
            <person name="Terasawa K."/>
            <person name="Tsugane M."/>
            <person name="Tsuji K."/>
            <person name="Ueda S."/>
            <person name="Waki K."/>
            <person name="Yamagata H."/>
            <person name="Yamamoto M."/>
            <person name="Yamamoto S."/>
            <person name="Yamane H."/>
            <person name="Yoshiki S."/>
            <person name="Yoshihara R."/>
            <person name="Yukawa K."/>
            <person name="Zhong H."/>
            <person name="Yano M."/>
            <person name="Yuan Q."/>
            <person name="Ouyang S."/>
            <person name="Liu J."/>
            <person name="Jones K.M."/>
            <person name="Gansberger K."/>
            <person name="Moffat K."/>
            <person name="Hill J."/>
            <person name="Bera J."/>
            <person name="Fadrosh D."/>
            <person name="Jin S."/>
            <person name="Johri S."/>
            <person name="Kim M."/>
            <person name="Overton L."/>
            <person name="Reardon M."/>
            <person name="Tsitrin T."/>
            <person name="Vuong H."/>
            <person name="Weaver B."/>
            <person name="Ciecko A."/>
            <person name="Tallon L."/>
            <person name="Jackson J."/>
            <person name="Pai G."/>
            <person name="Aken S.V."/>
            <person name="Utterback T."/>
            <person name="Reidmuller S."/>
            <person name="Feldblyum T."/>
            <person name="Hsiao J."/>
            <person name="Zismann V."/>
            <person name="Iobst S."/>
            <person name="de Vazeille A.R."/>
            <person name="Buell C.R."/>
            <person name="Ying K."/>
            <person name="Li Y."/>
            <person name="Lu T."/>
            <person name="Huang Y."/>
            <person name="Zhao Q."/>
            <person name="Feng Q."/>
            <person name="Zhang L."/>
            <person name="Zhu J."/>
            <person name="Weng Q."/>
            <person name="Mu J."/>
            <person name="Lu Y."/>
            <person name="Fan D."/>
            <person name="Liu Y."/>
            <person name="Guan J."/>
            <person name="Zhang Y."/>
            <person name="Yu S."/>
            <person name="Liu X."/>
            <person name="Zhang Y."/>
            <person name="Hong G."/>
            <person name="Han B."/>
            <person name="Choisne N."/>
            <person name="Demange N."/>
            <person name="Orjeda G."/>
            <person name="Samain S."/>
            <person name="Cattolico L."/>
            <person name="Pelletier E."/>
            <person name="Couloux A."/>
            <person name="Segurens B."/>
            <person name="Wincker P."/>
            <person name="D'Hont A."/>
            <person name="Scarpelli C."/>
            <person name="Weissenbach J."/>
            <person name="Salanoubat M."/>
            <person name="Quetier F."/>
            <person name="Yu Y."/>
            <person name="Kim H.R."/>
            <person name="Rambo T."/>
            <person name="Currie J."/>
            <person name="Collura K."/>
            <person name="Luo M."/>
            <person name="Yang T."/>
            <person name="Ammiraju J.S.S."/>
            <person name="Engler F."/>
            <person name="Soderlund C."/>
            <person name="Wing R.A."/>
            <person name="Palmer L.E."/>
            <person name="de la Bastide M."/>
            <person name="Spiegel L."/>
            <person name="Nascimento L."/>
            <person name="Zutavern T."/>
            <person name="O'Shaughnessy A."/>
            <person name="Dike S."/>
            <person name="Dedhia N."/>
            <person name="Preston R."/>
            <person name="Balija V."/>
            <person name="McCombie W.R."/>
            <person name="Chow T."/>
            <person name="Chen H."/>
            <person name="Chung M."/>
            <person name="Chen C."/>
            <person name="Shaw J."/>
            <person name="Wu H."/>
            <person name="Hsiao K."/>
            <person name="Chao Y."/>
            <person name="Chu M."/>
            <person name="Cheng C."/>
            <person name="Hour A."/>
            <person name="Lee P."/>
            <person name="Lin S."/>
            <person name="Lin Y."/>
            <person name="Liou J."/>
            <person name="Liu S."/>
            <person name="Hsing Y."/>
            <person name="Raghuvanshi S."/>
            <person name="Mohanty A."/>
            <person name="Bharti A.K."/>
            <person name="Gaur A."/>
            <person name="Gupta V."/>
            <person name="Kumar D."/>
            <person name="Ravi V."/>
            <person name="Vij S."/>
            <person name="Kapur A."/>
            <person name="Khurana P."/>
            <person name="Khurana P."/>
            <person name="Khurana J.P."/>
            <person name="Tyagi A.K."/>
            <person name="Gaikwad K."/>
            <person name="Singh A."/>
            <person name="Dalal V."/>
            <person name="Srivastava S."/>
            <person name="Dixit A."/>
            <person name="Pal A.K."/>
            <person name="Ghazi I.A."/>
            <person name="Yadav M."/>
            <person name="Pandit A."/>
            <person name="Bhargava A."/>
            <person name="Sureshbabu K."/>
            <person name="Batra K."/>
            <person name="Sharma T.R."/>
            <person name="Mohapatra T."/>
            <person name="Singh N.K."/>
            <person name="Messing J."/>
            <person name="Nelson A.B."/>
            <person name="Fuks G."/>
            <person name="Kavchok S."/>
            <person name="Keizer G."/>
            <person name="Linton E."/>
            <person name="Llaca V."/>
            <person name="Song R."/>
            <person name="Tanyolac B."/>
            <person name="Young S."/>
            <person name="Ho-Il K."/>
            <person name="Hahn J.H."/>
            <person name="Sangsakoo G."/>
            <person name="Vanavichit A."/>
            <person name="de Mattos Luiz.A.T."/>
            <person name="Zimmer P.D."/>
            <person name="Malone G."/>
            <person name="Dellagostin O."/>
            <person name="de Oliveira A.C."/>
            <person name="Bevan M."/>
            <person name="Bancroft I."/>
            <person name="Minx P."/>
            <person name="Cordum H."/>
            <person name="Wilson R."/>
            <person name="Cheng Z."/>
            <person name="Jin W."/>
            <person name="Jiang J."/>
            <person name="Leong S.A."/>
            <person name="Iwama H."/>
            <person name="Gojobori T."/>
            <person name="Itoh T."/>
            <person name="Niimura Y."/>
            <person name="Fujii Y."/>
            <person name="Habara T."/>
            <person name="Sakai H."/>
            <person name="Sato Y."/>
            <person name="Wilson G."/>
            <person name="Kumar K."/>
            <person name="McCouch S."/>
            <person name="Juretic N."/>
            <person name="Hoen D."/>
            <person name="Wright S."/>
            <person name="Bruskiewich R."/>
            <person name="Bureau T."/>
            <person name="Miyao A."/>
            <person name="Hirochika H."/>
            <person name="Nishikawa T."/>
            <person name="Kadowaki K."/>
            <person name="Sugiura M."/>
            <person name="Burr B."/>
            <person name="Sasaki T."/>
        </authorList>
    </citation>
    <scope>NUCLEOTIDE SEQUENCE [LARGE SCALE GENOMIC DNA]</scope>
    <source>
        <strain evidence="2">cv. Nipponbare</strain>
    </source>
</reference>
<protein>
    <submittedName>
        <fullName evidence="1">Os06g0216350 protein</fullName>
    </submittedName>
</protein>
<accession>A0A0P0WUA8</accession>
<proteinExistence type="predicted"/>
<organism evidence="1 2">
    <name type="scientific">Oryza sativa subsp. japonica</name>
    <name type="common">Rice</name>
    <dbReference type="NCBI Taxonomy" id="39947"/>
    <lineage>
        <taxon>Eukaryota</taxon>
        <taxon>Viridiplantae</taxon>
        <taxon>Streptophyta</taxon>
        <taxon>Embryophyta</taxon>
        <taxon>Tracheophyta</taxon>
        <taxon>Spermatophyta</taxon>
        <taxon>Magnoliopsida</taxon>
        <taxon>Liliopsida</taxon>
        <taxon>Poales</taxon>
        <taxon>Poaceae</taxon>
        <taxon>BOP clade</taxon>
        <taxon>Oryzoideae</taxon>
        <taxon>Oryzeae</taxon>
        <taxon>Oryzinae</taxon>
        <taxon>Oryza</taxon>
        <taxon>Oryza sativa</taxon>
    </lineage>
</organism>
<dbReference type="Gramene" id="Os06t0216350-00">
    <property type="protein sequence ID" value="Os06t0216350-00"/>
    <property type="gene ID" value="Os06g0216350"/>
</dbReference>
<sequence>MPESSGVICLSVLEIGALNNLADGRTCGGDPADVPYLQEEEGALAVDGVDDGLPRLDLLLRVDAGGLRVALRGGGDVGGLRDEEAAPGRPLRVVHRRVRLRHVAVGAAPRERREHHTVGELQLPHLVRRQQR</sequence>
<dbReference type="InParanoid" id="A0A0P0WUA8"/>
<evidence type="ECO:0000313" key="1">
    <source>
        <dbReference type="EMBL" id="BAS96788.1"/>
    </source>
</evidence>
<reference evidence="1 2" key="3">
    <citation type="journal article" date="2013" name="Rice">
        <title>Improvement of the Oryza sativa Nipponbare reference genome using next generation sequence and optical map data.</title>
        <authorList>
            <person name="Kawahara Y."/>
            <person name="de la Bastide M."/>
            <person name="Hamilton J.P."/>
            <person name="Kanamori H."/>
            <person name="McCombie W.R."/>
            <person name="Ouyang S."/>
            <person name="Schwartz D.C."/>
            <person name="Tanaka T."/>
            <person name="Wu J."/>
            <person name="Zhou S."/>
            <person name="Childs K.L."/>
            <person name="Davidson R.M."/>
            <person name="Lin H."/>
            <person name="Quesada-Ocampo L."/>
            <person name="Vaillancourt B."/>
            <person name="Sakai H."/>
            <person name="Lee S.S."/>
            <person name="Kim J."/>
            <person name="Numa H."/>
            <person name="Itoh T."/>
            <person name="Buell C.R."/>
            <person name="Matsumoto T."/>
        </authorList>
    </citation>
    <scope>NUCLEOTIDE SEQUENCE [LARGE SCALE GENOMIC DNA]</scope>
    <source>
        <strain evidence="2">cv. Nipponbare</strain>
    </source>
</reference>